<name>A0A1M7QX15_9ACTN</name>
<dbReference type="STRING" id="310782.SAMN05216499_14722"/>
<evidence type="ECO:0000313" key="1">
    <source>
        <dbReference type="EMBL" id="SHN36568.1"/>
    </source>
</evidence>
<dbReference type="EMBL" id="FRBI01000047">
    <property type="protein sequence ID" value="SHN36568.1"/>
    <property type="molecule type" value="Genomic_DNA"/>
</dbReference>
<evidence type="ECO:0000313" key="2">
    <source>
        <dbReference type="Proteomes" id="UP000184111"/>
    </source>
</evidence>
<protein>
    <submittedName>
        <fullName evidence="1">Uncharacterized protein</fullName>
    </submittedName>
</protein>
<proteinExistence type="predicted"/>
<organism evidence="1 2">
    <name type="scientific">Actinacidiphila paucisporea</name>
    <dbReference type="NCBI Taxonomy" id="310782"/>
    <lineage>
        <taxon>Bacteria</taxon>
        <taxon>Bacillati</taxon>
        <taxon>Actinomycetota</taxon>
        <taxon>Actinomycetes</taxon>
        <taxon>Kitasatosporales</taxon>
        <taxon>Streptomycetaceae</taxon>
        <taxon>Actinacidiphila</taxon>
    </lineage>
</organism>
<reference evidence="1 2" key="1">
    <citation type="submission" date="2016-11" db="EMBL/GenBank/DDBJ databases">
        <authorList>
            <person name="Jaros S."/>
            <person name="Januszkiewicz K."/>
            <person name="Wedrychowicz H."/>
        </authorList>
    </citation>
    <scope>NUCLEOTIDE SEQUENCE [LARGE SCALE GENOMIC DNA]</scope>
    <source>
        <strain evidence="1 2">CGMCC 4.2025</strain>
    </source>
</reference>
<keyword evidence="2" id="KW-1185">Reference proteome</keyword>
<sequence length="57" mass="6488">MTVLGDGTYLNCGMVTPHRKRPHLALLTGEEQDNAHRKSLLSFRPCGMRFEPGFPFR</sequence>
<dbReference type="Proteomes" id="UP000184111">
    <property type="component" value="Unassembled WGS sequence"/>
</dbReference>
<dbReference type="AlphaFoldDB" id="A0A1M7QX15"/>
<gene>
    <name evidence="1" type="ORF">SAMN05216499_14722</name>
</gene>
<accession>A0A1M7QX15</accession>